<reference evidence="3" key="1">
    <citation type="submission" date="2016-06" db="UniProtKB">
        <authorList>
            <consortium name="WormBaseParasite"/>
        </authorList>
    </citation>
    <scope>IDENTIFICATION</scope>
</reference>
<accession>A0A183L0I1</accession>
<reference evidence="1 2" key="2">
    <citation type="submission" date="2018-11" db="EMBL/GenBank/DDBJ databases">
        <authorList>
            <consortium name="Pathogen Informatics"/>
        </authorList>
    </citation>
    <scope>NUCLEOTIDE SEQUENCE [LARGE SCALE GENOMIC DNA]</scope>
    <source>
        <strain evidence="1">Dakar</strain>
        <strain evidence="2">Dakar, Senegal</strain>
    </source>
</reference>
<dbReference type="WBParaSite" id="SCUD_0002083201-mRNA-1">
    <property type="protein sequence ID" value="SCUD_0002083201-mRNA-1"/>
    <property type="gene ID" value="SCUD_0002083201"/>
</dbReference>
<evidence type="ECO:0000313" key="1">
    <source>
        <dbReference type="EMBL" id="VDP73498.1"/>
    </source>
</evidence>
<evidence type="ECO:0000313" key="2">
    <source>
        <dbReference type="Proteomes" id="UP000279833"/>
    </source>
</evidence>
<evidence type="ECO:0000313" key="3">
    <source>
        <dbReference type="WBParaSite" id="SCUD_0002083201-mRNA-1"/>
    </source>
</evidence>
<dbReference type="EMBL" id="UZAK01045141">
    <property type="protein sequence ID" value="VDP73498.1"/>
    <property type="molecule type" value="Genomic_DNA"/>
</dbReference>
<gene>
    <name evidence="1" type="ORF">SCUD_LOCUS20829</name>
</gene>
<sequence>MISRRIQKIIQLIYLGHWNTSYNAITRYVCGKKRDLMNEKNVTLLHGITGFPVSLT</sequence>
<name>A0A183L0I1_9TREM</name>
<proteinExistence type="predicted"/>
<dbReference type="AlphaFoldDB" id="A0A183L0I1"/>
<protein>
    <submittedName>
        <fullName evidence="1 3">Uncharacterized protein</fullName>
    </submittedName>
</protein>
<organism evidence="3">
    <name type="scientific">Schistosoma curassoni</name>
    <dbReference type="NCBI Taxonomy" id="6186"/>
    <lineage>
        <taxon>Eukaryota</taxon>
        <taxon>Metazoa</taxon>
        <taxon>Spiralia</taxon>
        <taxon>Lophotrochozoa</taxon>
        <taxon>Platyhelminthes</taxon>
        <taxon>Trematoda</taxon>
        <taxon>Digenea</taxon>
        <taxon>Strigeidida</taxon>
        <taxon>Schistosomatoidea</taxon>
        <taxon>Schistosomatidae</taxon>
        <taxon>Schistosoma</taxon>
    </lineage>
</organism>
<dbReference type="Proteomes" id="UP000279833">
    <property type="component" value="Unassembled WGS sequence"/>
</dbReference>
<keyword evidence="2" id="KW-1185">Reference proteome</keyword>